<keyword evidence="3" id="KW-1185">Reference proteome</keyword>
<dbReference type="Proteomes" id="UP000249016">
    <property type="component" value="Unassembled WGS sequence"/>
</dbReference>
<protein>
    <recommendedName>
        <fullName evidence="1">PKD domain-containing protein</fullName>
    </recommendedName>
</protein>
<dbReference type="InterPro" id="IPR022409">
    <property type="entry name" value="PKD/Chitinase_dom"/>
</dbReference>
<name>A0A327NDR2_9BACT</name>
<reference evidence="2 3" key="1">
    <citation type="submission" date="2018-06" db="EMBL/GenBank/DDBJ databases">
        <title>Spirosoma sp. HMF3257 Genome sequencing and assembly.</title>
        <authorList>
            <person name="Kang H."/>
            <person name="Cha I."/>
            <person name="Kim H."/>
            <person name="Kang J."/>
            <person name="Joh K."/>
        </authorList>
    </citation>
    <scope>NUCLEOTIDE SEQUENCE [LARGE SCALE GENOMIC DNA]</scope>
    <source>
        <strain evidence="2 3">HMF3257</strain>
    </source>
</reference>
<dbReference type="InterPro" id="IPR013783">
    <property type="entry name" value="Ig-like_fold"/>
</dbReference>
<dbReference type="SUPFAM" id="SSF49299">
    <property type="entry name" value="PKD domain"/>
    <property type="match status" value="1"/>
</dbReference>
<evidence type="ECO:0000259" key="1">
    <source>
        <dbReference type="PROSITE" id="PS50093"/>
    </source>
</evidence>
<evidence type="ECO:0000313" key="3">
    <source>
        <dbReference type="Proteomes" id="UP000249016"/>
    </source>
</evidence>
<sequence>MLPDDAALEAPLTVVISNSTTSGTSFTWTTGGTLSSSTAKEPTITFSKAGTYTINLTASNGKKTKSVEKSITVKPGTGIYSVTDVSLGINTASSTIGSFYSTSLRKTIKSTDVLTPTLGAAIDIVFFGLDPTFALNKFVSPTKVQEYTFDAIPGARATSWMSTQTLLSVDAFDAINDDTFFKGLSNAAIVDDPLYFSNEKVPRVLLFLTADGRKGR</sequence>
<dbReference type="Pfam" id="PF00801">
    <property type="entry name" value="PKD"/>
    <property type="match status" value="1"/>
</dbReference>
<comment type="caution">
    <text evidence="2">The sequence shown here is derived from an EMBL/GenBank/DDBJ whole genome shotgun (WGS) entry which is preliminary data.</text>
</comment>
<dbReference type="Gene3D" id="2.60.40.10">
    <property type="entry name" value="Immunoglobulins"/>
    <property type="match status" value="1"/>
</dbReference>
<dbReference type="InterPro" id="IPR035986">
    <property type="entry name" value="PKD_dom_sf"/>
</dbReference>
<proteinExistence type="predicted"/>
<accession>A0A327NDR2</accession>
<dbReference type="AlphaFoldDB" id="A0A327NDR2"/>
<dbReference type="SMART" id="SM00089">
    <property type="entry name" value="PKD"/>
    <property type="match status" value="1"/>
</dbReference>
<dbReference type="CDD" id="cd00146">
    <property type="entry name" value="PKD"/>
    <property type="match status" value="1"/>
</dbReference>
<dbReference type="PROSITE" id="PS50093">
    <property type="entry name" value="PKD"/>
    <property type="match status" value="1"/>
</dbReference>
<evidence type="ECO:0000313" key="2">
    <source>
        <dbReference type="EMBL" id="RAI73420.1"/>
    </source>
</evidence>
<dbReference type="InterPro" id="IPR000601">
    <property type="entry name" value="PKD_dom"/>
</dbReference>
<feature type="domain" description="PKD" evidence="1">
    <location>
        <begin position="1"/>
        <end position="73"/>
    </location>
</feature>
<gene>
    <name evidence="2" type="ORF">HMF3257_01385</name>
</gene>
<dbReference type="EMBL" id="QLII01000001">
    <property type="protein sequence ID" value="RAI73420.1"/>
    <property type="molecule type" value="Genomic_DNA"/>
</dbReference>
<organism evidence="2 3">
    <name type="scientific">Spirosoma telluris</name>
    <dbReference type="NCBI Taxonomy" id="2183553"/>
    <lineage>
        <taxon>Bacteria</taxon>
        <taxon>Pseudomonadati</taxon>
        <taxon>Bacteroidota</taxon>
        <taxon>Cytophagia</taxon>
        <taxon>Cytophagales</taxon>
        <taxon>Cytophagaceae</taxon>
        <taxon>Spirosoma</taxon>
    </lineage>
</organism>